<evidence type="ECO:0000256" key="1">
    <source>
        <dbReference type="ARBA" id="ARBA00009251"/>
    </source>
</evidence>
<feature type="region of interest" description="Disordered" evidence="3">
    <location>
        <begin position="255"/>
        <end position="299"/>
    </location>
</feature>
<dbReference type="EMBL" id="CAWYQH010000096">
    <property type="protein sequence ID" value="CAK8683118.1"/>
    <property type="molecule type" value="Genomic_DNA"/>
</dbReference>
<name>A0ABP0FWT0_CLALP</name>
<organism evidence="4 5">
    <name type="scientific">Clavelina lepadiformis</name>
    <name type="common">Light-bulb sea squirt</name>
    <name type="synonym">Ascidia lepadiformis</name>
    <dbReference type="NCBI Taxonomy" id="159417"/>
    <lineage>
        <taxon>Eukaryota</taxon>
        <taxon>Metazoa</taxon>
        <taxon>Chordata</taxon>
        <taxon>Tunicata</taxon>
        <taxon>Ascidiacea</taxon>
        <taxon>Aplousobranchia</taxon>
        <taxon>Clavelinidae</taxon>
        <taxon>Clavelina</taxon>
    </lineage>
</organism>
<feature type="region of interest" description="Disordered" evidence="3">
    <location>
        <begin position="1"/>
        <end position="25"/>
    </location>
</feature>
<dbReference type="SMART" id="SM00712">
    <property type="entry name" value="PUR"/>
    <property type="match status" value="3"/>
</dbReference>
<reference evidence="4 5" key="1">
    <citation type="submission" date="2024-02" db="EMBL/GenBank/DDBJ databases">
        <authorList>
            <person name="Daric V."/>
            <person name="Darras S."/>
        </authorList>
    </citation>
    <scope>NUCLEOTIDE SEQUENCE [LARGE SCALE GENOMIC DNA]</scope>
</reference>
<evidence type="ECO:0000313" key="5">
    <source>
        <dbReference type="Proteomes" id="UP001642483"/>
    </source>
</evidence>
<evidence type="ECO:0000313" key="4">
    <source>
        <dbReference type="EMBL" id="CAK8683118.1"/>
    </source>
</evidence>
<dbReference type="Proteomes" id="UP001642483">
    <property type="component" value="Unassembled WGS sequence"/>
</dbReference>
<keyword evidence="5" id="KW-1185">Reference proteome</keyword>
<dbReference type="Pfam" id="PF04845">
    <property type="entry name" value="PurA"/>
    <property type="match status" value="1"/>
</dbReference>
<keyword evidence="2" id="KW-0238">DNA-binding</keyword>
<dbReference type="PANTHER" id="PTHR12611">
    <property type="entry name" value="PUR-TRANSCRIPTIONAL ACTIVATOR"/>
    <property type="match status" value="1"/>
</dbReference>
<evidence type="ECO:0008006" key="6">
    <source>
        <dbReference type="Google" id="ProtNLM"/>
    </source>
</evidence>
<dbReference type="Gene3D" id="3.30.2450.30">
    <property type="match status" value="1"/>
</dbReference>
<comment type="caution">
    <text evidence="4">The sequence shown here is derived from an EMBL/GenBank/DDBJ whole genome shotgun (WGS) entry which is preliminary data.</text>
</comment>
<evidence type="ECO:0000256" key="2">
    <source>
        <dbReference type="ARBA" id="ARBA00023125"/>
    </source>
</evidence>
<accession>A0ABP0FWT0</accession>
<feature type="compositionally biased region" description="Basic and acidic residues" evidence="3">
    <location>
        <begin position="256"/>
        <end position="265"/>
    </location>
</feature>
<dbReference type="Gene3D" id="3.10.450.700">
    <property type="match status" value="1"/>
</dbReference>
<feature type="compositionally biased region" description="Basic and acidic residues" evidence="3">
    <location>
        <begin position="272"/>
        <end position="286"/>
    </location>
</feature>
<protein>
    <recommendedName>
        <fullName evidence="6">Pur-alpha</fullName>
    </recommendedName>
</protein>
<gene>
    <name evidence="4" type="ORF">CVLEPA_LOCUS14223</name>
</gene>
<sequence>MAERDSNGEQEAGGSRSYRSPQQMDTEELASKMVYIQNKRFYLDVKQNSRGRFIKIAEVTPGGHKNRLTLSMSIAHEFRNILGDFIEHYSTLGPTNPDEPPPEDRRASLKTERITRDNKRYFLDLKENQRGRFLRVRQQQAFSQYNQDGRPMNPPQIALPAQGMVEFRDALTGLIDEFGQEALDQPELPPPHVIGNRRPKQFFLDVGQNQRGVFLRVTEQTRFYRSAVTIPENLWEEFAEYLKTTSDQMDDYYEQLGKEKPKLDVKSPNAEGHGEEEFAVERRRADDYDDRAEEETKQE</sequence>
<dbReference type="PANTHER" id="PTHR12611:SF0">
    <property type="entry name" value="PURINE-RICH BINDING PROTEIN-ALPHA, ISOFORM B"/>
    <property type="match status" value="1"/>
</dbReference>
<comment type="similarity">
    <text evidence="1">Belongs to the PUR DNA-binding protein family.</text>
</comment>
<dbReference type="InterPro" id="IPR006628">
    <property type="entry name" value="PUR-bd_fam"/>
</dbReference>
<evidence type="ECO:0000256" key="3">
    <source>
        <dbReference type="SAM" id="MobiDB-lite"/>
    </source>
</evidence>
<proteinExistence type="inferred from homology"/>